<dbReference type="PROSITE" id="PS51257">
    <property type="entry name" value="PROKAR_LIPOPROTEIN"/>
    <property type="match status" value="1"/>
</dbReference>
<dbReference type="Gene3D" id="2.60.40.10">
    <property type="entry name" value="Immunoglobulins"/>
    <property type="match status" value="1"/>
</dbReference>
<reference evidence="5 6" key="1">
    <citation type="submission" date="2018-08" db="EMBL/GenBank/DDBJ databases">
        <title>A genome reference for cultivated species of the human gut microbiota.</title>
        <authorList>
            <person name="Zou Y."/>
            <person name="Xue W."/>
            <person name="Luo G."/>
        </authorList>
    </citation>
    <scope>NUCLEOTIDE SEQUENCE [LARGE SCALE GENOMIC DNA]</scope>
    <source>
        <strain evidence="5 6">AF38-11</strain>
    </source>
</reference>
<evidence type="ECO:0000313" key="4">
    <source>
        <dbReference type="EMBL" id="MCW4132475.1"/>
    </source>
</evidence>
<dbReference type="Pfam" id="PF16404">
    <property type="entry name" value="BT_2262-like_C"/>
    <property type="match status" value="1"/>
</dbReference>
<dbReference type="Pfam" id="PF16403">
    <property type="entry name" value="Bact_surface_Ig-like"/>
    <property type="match status" value="1"/>
</dbReference>
<sequence>MKKILFYTLMLCLSSFALTSCNDDNDELTDAKVTYYPTLEIQGAKFVEVPIGTTYTELGCKGVLRGEDCTSGIVTSGTVDVNTPGLYNINYTYTNEQGYKTSTQRTVAVCDPSITTDISGTYKTTADTYVNLVGIKNNYPIANNTIKITKKASGIFYISDFMGGLWNQTFGNGTACDMSGYIQLLADNSIVMLSSYCSAFDNGADEITNGKYDPTTGKISYEMSYENSYYNHEFFITLQK</sequence>
<evidence type="ECO:0000313" key="6">
    <source>
        <dbReference type="Proteomes" id="UP000283672"/>
    </source>
</evidence>
<reference evidence="4" key="2">
    <citation type="submission" date="2022-11" db="EMBL/GenBank/DDBJ databases">
        <title>Genomic repertoires linked with pathogenic potency of arthritogenic Prevotella copri isolated from the gut of rheumatoid arthritis patients.</title>
        <authorList>
            <person name="Nii T."/>
            <person name="Maeda Y."/>
            <person name="Motooka D."/>
            <person name="Naito M."/>
            <person name="Matsumoto Y."/>
            <person name="Ogawa T."/>
            <person name="Oguro-Igashira E."/>
            <person name="Kishikawa T."/>
            <person name="Yamashita M."/>
            <person name="Koizumi S."/>
            <person name="Kurakawa T."/>
            <person name="Okumura R."/>
            <person name="Kayama H."/>
            <person name="Murakami M."/>
            <person name="Sakaguchi T."/>
            <person name="Das B."/>
            <person name="Nakamura S."/>
            <person name="Okada Y."/>
            <person name="Kumanogoh A."/>
            <person name="Takeda K."/>
        </authorList>
    </citation>
    <scope>NUCLEOTIDE SEQUENCE</scope>
    <source>
        <strain evidence="4">H019-1</strain>
    </source>
</reference>
<dbReference type="InterPro" id="IPR032180">
    <property type="entry name" value="BT_2262-like_C"/>
</dbReference>
<keyword evidence="1" id="KW-0732">Signal</keyword>
<feature type="domain" description="BT-2262-like C-terminal" evidence="3">
    <location>
        <begin position="111"/>
        <end position="226"/>
    </location>
</feature>
<dbReference type="Proteomes" id="UP001209417">
    <property type="component" value="Unassembled WGS sequence"/>
</dbReference>
<accession>A0AA93BMP1</accession>
<name>A0AA93BMP1_9BACT</name>
<organism evidence="5 6">
    <name type="scientific">Segatella copri</name>
    <dbReference type="NCBI Taxonomy" id="165179"/>
    <lineage>
        <taxon>Bacteria</taxon>
        <taxon>Pseudomonadati</taxon>
        <taxon>Bacteroidota</taxon>
        <taxon>Bacteroidia</taxon>
        <taxon>Bacteroidales</taxon>
        <taxon>Prevotellaceae</taxon>
        <taxon>Segatella</taxon>
    </lineage>
</organism>
<proteinExistence type="predicted"/>
<evidence type="ECO:0000259" key="3">
    <source>
        <dbReference type="Pfam" id="PF16404"/>
    </source>
</evidence>
<feature type="domain" description="Pesticidal crystal protein Cry22Aa Ig-like" evidence="2">
    <location>
        <begin position="39"/>
        <end position="109"/>
    </location>
</feature>
<feature type="chain" id="PRO_5042788548" evidence="1">
    <location>
        <begin position="20"/>
        <end position="240"/>
    </location>
</feature>
<evidence type="ECO:0000313" key="5">
    <source>
        <dbReference type="EMBL" id="RHL34902.1"/>
    </source>
</evidence>
<dbReference type="EMBL" id="JAPDVG010000001">
    <property type="protein sequence ID" value="MCW4132475.1"/>
    <property type="molecule type" value="Genomic_DNA"/>
</dbReference>
<protein>
    <submittedName>
        <fullName evidence="5">DUF5012 domain-containing protein</fullName>
    </submittedName>
</protein>
<dbReference type="InterPro" id="IPR013783">
    <property type="entry name" value="Ig-like_fold"/>
</dbReference>
<gene>
    <name evidence="5" type="ORF">DW026_12225</name>
    <name evidence="4" type="ORF">ONT19_12970</name>
</gene>
<comment type="caution">
    <text evidence="5">The sequence shown here is derived from an EMBL/GenBank/DDBJ whole genome shotgun (WGS) entry which is preliminary data.</text>
</comment>
<feature type="signal peptide" evidence="1">
    <location>
        <begin position="1"/>
        <end position="19"/>
    </location>
</feature>
<evidence type="ECO:0000259" key="2">
    <source>
        <dbReference type="Pfam" id="PF16403"/>
    </source>
</evidence>
<dbReference type="EMBL" id="QROP01000039">
    <property type="protein sequence ID" value="RHL34902.1"/>
    <property type="molecule type" value="Genomic_DNA"/>
</dbReference>
<dbReference type="Proteomes" id="UP000283672">
    <property type="component" value="Unassembled WGS sequence"/>
</dbReference>
<dbReference type="AlphaFoldDB" id="A0AA93BMP1"/>
<evidence type="ECO:0000256" key="1">
    <source>
        <dbReference type="SAM" id="SignalP"/>
    </source>
</evidence>
<dbReference type="RefSeq" id="WP_118416841.1">
    <property type="nucleotide sequence ID" value="NZ_JAPDVE010000009.1"/>
</dbReference>
<dbReference type="InterPro" id="IPR032179">
    <property type="entry name" value="Cry22Aa_Ig-like"/>
</dbReference>